<dbReference type="InterPro" id="IPR013272">
    <property type="entry name" value="Vps72/YL1_C"/>
</dbReference>
<feature type="compositionally biased region" description="Basic and acidic residues" evidence="3">
    <location>
        <begin position="121"/>
        <end position="140"/>
    </location>
</feature>
<gene>
    <name evidence="5" type="ORF">NP493_43g05083</name>
</gene>
<name>A0AAD9PBU3_RIDPI</name>
<dbReference type="SMART" id="SM00993">
    <property type="entry name" value="YL1_C"/>
    <property type="match status" value="1"/>
</dbReference>
<sequence length="349" mass="40807">MLASTRDRRCNAGNRMGKLLEAEDEDDFYKTTYGGFEEEADDNDYQSEASLSDDVDTDFSIDENDEVHSDDDDEPRRKKRLVTKAYKEPVKKPETDKEEQKKPKKKKRKLERSMVQIYQSNERRNLRKSTVEKAKETEERGKVLEAKTKLMKDFAKRKNLSDVRRLTQEELLAEAKITEKQNLRSLEMYQRLESEKKKARVKKNVFKGAVIRYQSVTMPLIEELPTETEINVVGETSEDKNGDSEQTILKPCLNASEKCERTFITFTDEKVFREYFPHRRVKTPARQYCPVTRLPAKYFDPVTRTPYSTAKAFRLIRDAYVQQLKGKKKGDMTSGHKAKSQQIQLIQKM</sequence>
<evidence type="ECO:0000313" key="6">
    <source>
        <dbReference type="Proteomes" id="UP001209878"/>
    </source>
</evidence>
<dbReference type="AlphaFoldDB" id="A0AAD9PBU3"/>
<feature type="region of interest" description="Disordered" evidence="3">
    <location>
        <begin position="326"/>
        <end position="349"/>
    </location>
</feature>
<dbReference type="PANTHER" id="PTHR13275:SF4">
    <property type="entry name" value="VACUOLAR PROTEIN SORTING-ASSOCIATED PROTEIN 72 HOMOLOG"/>
    <property type="match status" value="1"/>
</dbReference>
<feature type="compositionally biased region" description="Acidic residues" evidence="3">
    <location>
        <begin position="36"/>
        <end position="73"/>
    </location>
</feature>
<evidence type="ECO:0000256" key="2">
    <source>
        <dbReference type="ARBA" id="ARBA00020000"/>
    </source>
</evidence>
<feature type="compositionally biased region" description="Basic and acidic residues" evidence="3">
    <location>
        <begin position="85"/>
        <end position="101"/>
    </location>
</feature>
<accession>A0AAD9PBU3</accession>
<dbReference type="Proteomes" id="UP001209878">
    <property type="component" value="Unassembled WGS sequence"/>
</dbReference>
<dbReference type="Pfam" id="PF08265">
    <property type="entry name" value="YL1_C"/>
    <property type="match status" value="1"/>
</dbReference>
<feature type="region of interest" description="Disordered" evidence="3">
    <location>
        <begin position="1"/>
        <end position="140"/>
    </location>
</feature>
<keyword evidence="6" id="KW-1185">Reference proteome</keyword>
<proteinExistence type="inferred from homology"/>
<reference evidence="5" key="1">
    <citation type="journal article" date="2023" name="Mol. Biol. Evol.">
        <title>Third-Generation Sequencing Reveals the Adaptive Role of the Epigenome in Three Deep-Sea Polychaetes.</title>
        <authorList>
            <person name="Perez M."/>
            <person name="Aroh O."/>
            <person name="Sun Y."/>
            <person name="Lan Y."/>
            <person name="Juniper S.K."/>
            <person name="Young C.R."/>
            <person name="Angers B."/>
            <person name="Qian P.Y."/>
        </authorList>
    </citation>
    <scope>NUCLEOTIDE SEQUENCE</scope>
    <source>
        <strain evidence="5">R07B-5</strain>
    </source>
</reference>
<protein>
    <recommendedName>
        <fullName evidence="2">Vacuolar protein sorting-associated protein 72 homolog</fullName>
    </recommendedName>
</protein>
<evidence type="ECO:0000256" key="3">
    <source>
        <dbReference type="SAM" id="MobiDB-lite"/>
    </source>
</evidence>
<feature type="compositionally biased region" description="Polar residues" evidence="3">
    <location>
        <begin position="340"/>
        <end position="349"/>
    </location>
</feature>
<dbReference type="GO" id="GO:0005634">
    <property type="term" value="C:nucleus"/>
    <property type="evidence" value="ECO:0007669"/>
    <property type="project" value="TreeGrafter"/>
</dbReference>
<comment type="similarity">
    <text evidence="1">Belongs to the VPS72/YL1 family.</text>
</comment>
<feature type="domain" description="Vps72/YL1 C-terminal" evidence="4">
    <location>
        <begin position="287"/>
        <end position="316"/>
    </location>
</feature>
<feature type="compositionally biased region" description="Basic and acidic residues" evidence="3">
    <location>
        <begin position="1"/>
        <end position="10"/>
    </location>
</feature>
<evidence type="ECO:0000256" key="1">
    <source>
        <dbReference type="ARBA" id="ARBA00006832"/>
    </source>
</evidence>
<evidence type="ECO:0000259" key="4">
    <source>
        <dbReference type="SMART" id="SM00993"/>
    </source>
</evidence>
<comment type="caution">
    <text evidence="5">The sequence shown here is derived from an EMBL/GenBank/DDBJ whole genome shotgun (WGS) entry which is preliminary data.</text>
</comment>
<dbReference type="Pfam" id="PF05764">
    <property type="entry name" value="YL1"/>
    <property type="match status" value="1"/>
</dbReference>
<dbReference type="PANTHER" id="PTHR13275">
    <property type="entry name" value="YL-1 PROTEIN TRANSCRIPTION FACTOR-LIKE 1"/>
    <property type="match status" value="1"/>
</dbReference>
<dbReference type="EMBL" id="JAODUO010000043">
    <property type="protein sequence ID" value="KAK2191900.1"/>
    <property type="molecule type" value="Genomic_DNA"/>
</dbReference>
<dbReference type="InterPro" id="IPR046757">
    <property type="entry name" value="YL1_N"/>
</dbReference>
<evidence type="ECO:0000313" key="5">
    <source>
        <dbReference type="EMBL" id="KAK2191900.1"/>
    </source>
</evidence>
<organism evidence="5 6">
    <name type="scientific">Ridgeia piscesae</name>
    <name type="common">Tubeworm</name>
    <dbReference type="NCBI Taxonomy" id="27915"/>
    <lineage>
        <taxon>Eukaryota</taxon>
        <taxon>Metazoa</taxon>
        <taxon>Spiralia</taxon>
        <taxon>Lophotrochozoa</taxon>
        <taxon>Annelida</taxon>
        <taxon>Polychaeta</taxon>
        <taxon>Sedentaria</taxon>
        <taxon>Canalipalpata</taxon>
        <taxon>Sabellida</taxon>
        <taxon>Siboglinidae</taxon>
        <taxon>Ridgeia</taxon>
    </lineage>
</organism>